<sequence>MLEVGRPIDPANNRNDLNSLVSIDSDWTRQLIDIWFPIHPFSVLVSKTLLLKSIKDVYDQALVAILLSDAKATLASWCRG</sequence>
<organism evidence="1 2">
    <name type="scientific">Aspergillus aculeatinus CBS 121060</name>
    <dbReference type="NCBI Taxonomy" id="1448322"/>
    <lineage>
        <taxon>Eukaryota</taxon>
        <taxon>Fungi</taxon>
        <taxon>Dikarya</taxon>
        <taxon>Ascomycota</taxon>
        <taxon>Pezizomycotina</taxon>
        <taxon>Eurotiomycetes</taxon>
        <taxon>Eurotiomycetidae</taxon>
        <taxon>Eurotiales</taxon>
        <taxon>Aspergillaceae</taxon>
        <taxon>Aspergillus</taxon>
        <taxon>Aspergillus subgen. Circumdati</taxon>
    </lineage>
</organism>
<reference evidence="1" key="1">
    <citation type="submission" date="2018-02" db="EMBL/GenBank/DDBJ databases">
        <title>The genomes of Aspergillus section Nigri reveals drivers in fungal speciation.</title>
        <authorList>
            <consortium name="DOE Joint Genome Institute"/>
            <person name="Vesth T.C."/>
            <person name="Nybo J."/>
            <person name="Theobald S."/>
            <person name="Brandl J."/>
            <person name="Frisvad J.C."/>
            <person name="Nielsen K.F."/>
            <person name="Lyhne E.K."/>
            <person name="Kogle M.E."/>
            <person name="Kuo A."/>
            <person name="Riley R."/>
            <person name="Clum A."/>
            <person name="Nolan M."/>
            <person name="Lipzen A."/>
            <person name="Salamov A."/>
            <person name="Henrissat B."/>
            <person name="Wiebenga A."/>
            <person name="De vries R.P."/>
            <person name="Grigoriev I.V."/>
            <person name="Mortensen U.H."/>
            <person name="Andersen M.R."/>
            <person name="Baker S.E."/>
        </authorList>
    </citation>
    <scope>NUCLEOTIDE SEQUENCE</scope>
    <source>
        <strain evidence="1">CBS 121060</strain>
    </source>
</reference>
<accession>A0ACD1GYF2</accession>
<proteinExistence type="predicted"/>
<keyword evidence="2" id="KW-1185">Reference proteome</keyword>
<evidence type="ECO:0000313" key="2">
    <source>
        <dbReference type="Proteomes" id="UP000249661"/>
    </source>
</evidence>
<evidence type="ECO:0000313" key="1">
    <source>
        <dbReference type="EMBL" id="RAH66284.1"/>
    </source>
</evidence>
<protein>
    <submittedName>
        <fullName evidence="1">Uncharacterized protein</fullName>
    </submittedName>
</protein>
<gene>
    <name evidence="1" type="ORF">BO66DRAFT_394799</name>
</gene>
<name>A0ACD1GYF2_9EURO</name>
<dbReference type="Proteomes" id="UP000249661">
    <property type="component" value="Unassembled WGS sequence"/>
</dbReference>
<dbReference type="EMBL" id="KZ824984">
    <property type="protein sequence ID" value="RAH66284.1"/>
    <property type="molecule type" value="Genomic_DNA"/>
</dbReference>